<feature type="signal peptide" evidence="1">
    <location>
        <begin position="1"/>
        <end position="32"/>
    </location>
</feature>
<organism evidence="2 3">
    <name type="scientific">Streptomyces bungoensis</name>
    <dbReference type="NCBI Taxonomy" id="285568"/>
    <lineage>
        <taxon>Bacteria</taxon>
        <taxon>Bacillati</taxon>
        <taxon>Actinomycetota</taxon>
        <taxon>Actinomycetes</taxon>
        <taxon>Kitasatosporales</taxon>
        <taxon>Streptomycetaceae</taxon>
        <taxon>Streptomyces</taxon>
    </lineage>
</organism>
<dbReference type="Proteomes" id="UP000053024">
    <property type="component" value="Unassembled WGS sequence"/>
</dbReference>
<proteinExistence type="predicted"/>
<evidence type="ECO:0008006" key="4">
    <source>
        <dbReference type="Google" id="ProtNLM"/>
    </source>
</evidence>
<gene>
    <name evidence="2" type="ORF">AQJ66_08915</name>
</gene>
<evidence type="ECO:0000313" key="2">
    <source>
        <dbReference type="EMBL" id="KUN87750.1"/>
    </source>
</evidence>
<name>A0A124I4S5_9ACTN</name>
<accession>A0A124I4S5</accession>
<feature type="chain" id="PRO_5007174048" description="Secreted protein" evidence="1">
    <location>
        <begin position="33"/>
        <end position="121"/>
    </location>
</feature>
<evidence type="ECO:0000313" key="3">
    <source>
        <dbReference type="Proteomes" id="UP000053024"/>
    </source>
</evidence>
<dbReference type="OrthoDB" id="4255125at2"/>
<sequence length="121" mass="12782">MNPTLTRLLGAAAAVATGATVLLGTGAGTARAAEDAHCDHAERPVWSQGPSRNVTGHGCSVPSGRGRWYTVGIDTLVQPHYRTDYVNGGVDRTETLHDTTLRCLGYTTGDGTVNWFGCLPR</sequence>
<evidence type="ECO:0000256" key="1">
    <source>
        <dbReference type="SAM" id="SignalP"/>
    </source>
</evidence>
<dbReference type="RefSeq" id="WP_061918883.1">
    <property type="nucleotide sequence ID" value="NZ_JBEYBH010000001.1"/>
</dbReference>
<protein>
    <recommendedName>
        <fullName evidence="4">Secreted protein</fullName>
    </recommendedName>
</protein>
<comment type="caution">
    <text evidence="2">The sequence shown here is derived from an EMBL/GenBank/DDBJ whole genome shotgun (WGS) entry which is preliminary data.</text>
</comment>
<dbReference type="AlphaFoldDB" id="A0A124I4S5"/>
<reference evidence="2 3" key="1">
    <citation type="submission" date="2015-10" db="EMBL/GenBank/DDBJ databases">
        <title>Draft genome sequence of Streptomyces bungoensis DSM 41781, type strain for the species Streptomyces bungoensis.</title>
        <authorList>
            <person name="Ruckert C."/>
            <person name="Winkler A."/>
            <person name="Kalinowski J."/>
            <person name="Kampfer P."/>
            <person name="Glaeser S."/>
        </authorList>
    </citation>
    <scope>NUCLEOTIDE SEQUENCE [LARGE SCALE GENOMIC DNA]</scope>
    <source>
        <strain evidence="2 3">DSM 41781</strain>
    </source>
</reference>
<dbReference type="EMBL" id="LMWX01000013">
    <property type="protein sequence ID" value="KUN87750.1"/>
    <property type="molecule type" value="Genomic_DNA"/>
</dbReference>
<keyword evidence="3" id="KW-1185">Reference proteome</keyword>
<keyword evidence="1" id="KW-0732">Signal</keyword>